<name>A0AAW2KW14_9LAMI</name>
<dbReference type="InterPro" id="IPR013103">
    <property type="entry name" value="RVT_2"/>
</dbReference>
<dbReference type="SUPFAM" id="SSF56672">
    <property type="entry name" value="DNA/RNA polymerases"/>
    <property type="match status" value="1"/>
</dbReference>
<dbReference type="EMBL" id="JACGWK010000016">
    <property type="protein sequence ID" value="KAL0311264.1"/>
    <property type="molecule type" value="Genomic_DNA"/>
</dbReference>
<comment type="caution">
    <text evidence="2">The sequence shown here is derived from an EMBL/GenBank/DDBJ whole genome shotgun (WGS) entry which is preliminary data.</text>
</comment>
<proteinExistence type="predicted"/>
<reference evidence="2" key="1">
    <citation type="submission" date="2020-06" db="EMBL/GenBank/DDBJ databases">
        <authorList>
            <person name="Li T."/>
            <person name="Hu X."/>
            <person name="Zhang T."/>
            <person name="Song X."/>
            <person name="Zhang H."/>
            <person name="Dai N."/>
            <person name="Sheng W."/>
            <person name="Hou X."/>
            <person name="Wei L."/>
        </authorList>
    </citation>
    <scope>NUCLEOTIDE SEQUENCE</scope>
    <source>
        <strain evidence="2">G01</strain>
        <tissue evidence="2">Leaf</tissue>
    </source>
</reference>
<protein>
    <submittedName>
        <fullName evidence="2">Retrovirus-related Pol polyprotein from transposon TNT 1-94</fullName>
    </submittedName>
</protein>
<dbReference type="PANTHER" id="PTHR11439">
    <property type="entry name" value="GAG-POL-RELATED RETROTRANSPOSON"/>
    <property type="match status" value="1"/>
</dbReference>
<organism evidence="2">
    <name type="scientific">Sesamum angustifolium</name>
    <dbReference type="NCBI Taxonomy" id="2727405"/>
    <lineage>
        <taxon>Eukaryota</taxon>
        <taxon>Viridiplantae</taxon>
        <taxon>Streptophyta</taxon>
        <taxon>Embryophyta</taxon>
        <taxon>Tracheophyta</taxon>
        <taxon>Spermatophyta</taxon>
        <taxon>Magnoliopsida</taxon>
        <taxon>eudicotyledons</taxon>
        <taxon>Gunneridae</taxon>
        <taxon>Pentapetalae</taxon>
        <taxon>asterids</taxon>
        <taxon>lamiids</taxon>
        <taxon>Lamiales</taxon>
        <taxon>Pedaliaceae</taxon>
        <taxon>Sesamum</taxon>
    </lineage>
</organism>
<dbReference type="AlphaFoldDB" id="A0AAW2KW14"/>
<reference evidence="2" key="2">
    <citation type="journal article" date="2024" name="Plant">
        <title>Genomic evolution and insights into agronomic trait innovations of Sesamum species.</title>
        <authorList>
            <person name="Miao H."/>
            <person name="Wang L."/>
            <person name="Qu L."/>
            <person name="Liu H."/>
            <person name="Sun Y."/>
            <person name="Le M."/>
            <person name="Wang Q."/>
            <person name="Wei S."/>
            <person name="Zheng Y."/>
            <person name="Lin W."/>
            <person name="Duan Y."/>
            <person name="Cao H."/>
            <person name="Xiong S."/>
            <person name="Wang X."/>
            <person name="Wei L."/>
            <person name="Li C."/>
            <person name="Ma Q."/>
            <person name="Ju M."/>
            <person name="Zhao R."/>
            <person name="Li G."/>
            <person name="Mu C."/>
            <person name="Tian Q."/>
            <person name="Mei H."/>
            <person name="Zhang T."/>
            <person name="Gao T."/>
            <person name="Zhang H."/>
        </authorList>
    </citation>
    <scope>NUCLEOTIDE SEQUENCE</scope>
    <source>
        <strain evidence="2">G01</strain>
    </source>
</reference>
<gene>
    <name evidence="2" type="ORF">Sangu_2421100</name>
</gene>
<feature type="domain" description="Reverse transcriptase Ty1/copia-type" evidence="1">
    <location>
        <begin position="270"/>
        <end position="512"/>
    </location>
</feature>
<evidence type="ECO:0000313" key="2">
    <source>
        <dbReference type="EMBL" id="KAL0311264.1"/>
    </source>
</evidence>
<dbReference type="InterPro" id="IPR043502">
    <property type="entry name" value="DNA/RNA_pol_sf"/>
</dbReference>
<dbReference type="Pfam" id="PF07727">
    <property type="entry name" value="RVT_2"/>
    <property type="match status" value="1"/>
</dbReference>
<dbReference type="PANTHER" id="PTHR11439:SF486">
    <property type="entry name" value="RLK (RECEPTOR-LIKE KINASE) PROTEIN, PUTATIVE-RELATED"/>
    <property type="match status" value="1"/>
</dbReference>
<sequence length="638" mass="73336">MGPQRRLGIYVGFESPSIIKYIEPLTGDQFTARYLDCQFNETIFPVLGGEDKEIKRKDIAWNATSMSSLDPRTNVTEFEVQRIIYLQNVANRLPDAFIDTKKVTKSHISAENVLARLEVPEVTLTQTKASESQISRKCGRPLGSKDANPRKRKGHIVSINHDANVTTSNVSEDKIPEVILFEDPKRNEQDLDDSYEMSINYAHNSLGWYRKEIKMNDIFAYSVAVEIMDEDDNDPQTMEECQHRNDWKSWEKAIQDELDSLNKREVFGPIIPTPKGVKPVGYKWVFVRKRTEQNEVIRYKARLAQGFTQKPGIDYTEIYSPVVDATTLRFLISLSVIEQLKMQLMDVVTAYLYGSLDTDIYMRIPEGLKMPEVLKSKLRHMYSIKLKWSLYGLKQSGRMWYNRLSEYLIKKEFCHNKISPCLFIKRTESGFVIIAVYVDDLNIIGSPEEIRQAADYLKSEFEIKDLGTTKYCLGLQFEHTKDGIFIHQSNYIEKVLKRFHMNNAHPLNTPMVVRSLDVNKNPFRPPTHNDEILGPEVPYLSAIGALMYLANNTRPDIAFSVNLLARYSSTPTKRHWNGVKHILRYLRGTSDMGLYFERHENAKATNLLGYSDAGYLSYPHKAISQSGYVFMYGGTAIS</sequence>
<evidence type="ECO:0000259" key="1">
    <source>
        <dbReference type="Pfam" id="PF07727"/>
    </source>
</evidence>
<accession>A0AAW2KW14</accession>